<dbReference type="SUPFAM" id="SSF49899">
    <property type="entry name" value="Concanavalin A-like lectins/glucanases"/>
    <property type="match status" value="1"/>
</dbReference>
<dbReference type="OMA" id="WMSENAL"/>
<proteinExistence type="predicted"/>
<protein>
    <recommendedName>
        <fullName evidence="3">MAM domain-containing protein</fullName>
    </recommendedName>
</protein>
<dbReference type="InterPro" id="IPR013320">
    <property type="entry name" value="ConA-like_dom_sf"/>
</dbReference>
<keyword evidence="2" id="KW-1185">Reference proteome</keyword>
<dbReference type="AlphaFoldDB" id="A0A8R1TLJ2"/>
<reference evidence="2" key="1">
    <citation type="submission" date="2013-10" db="EMBL/GenBank/DDBJ databases">
        <title>Genome sequencing of Onchocerca volvulus.</title>
        <authorList>
            <person name="Cotton J."/>
            <person name="Tsai J."/>
            <person name="Stanley E."/>
            <person name="Tracey A."/>
            <person name="Holroyd N."/>
            <person name="Lustigman S."/>
            <person name="Berriman M."/>
        </authorList>
    </citation>
    <scope>NUCLEOTIDE SEQUENCE</scope>
</reference>
<dbReference type="Proteomes" id="UP000024404">
    <property type="component" value="Unassembled WGS sequence"/>
</dbReference>
<evidence type="ECO:0000313" key="2">
    <source>
        <dbReference type="Proteomes" id="UP000024404"/>
    </source>
</evidence>
<sequence length="541" mass="61367">MPVLKSKNANQFHFILDGLYAYAKGGRAVLAEGHLISAEVEEYDKYGAILSFYYWKSNNISKLDVCITQQNTFICIYTAPDEADKELRWIKQQIILSNNLSTPFKIVFRARNIHTSSDVVAIDEIEYSINPSVVFGSMISVATINEEVSKKILSNKQTIPPSCLPVQCSFINSSCAWTLEFPWHRLEGNIAMDSEGEGVAKSDFFMVPAEAFFLKTIKKPIQLLLKGIVPPNNFITISNTKLVDNDGNEINCDMNVLKSAKLHFNNTERLTAFQQLHINEKKPTAIILKDRNNESDRSLIDNSLQTQNFYNGTFFTAPMINSNSKMKEIRKSLSSNNEIGKLLKNHSGFSSRITDDSTKQKQFKLNPILPLQSFRKYGPIINQYTKSNTTTKHNIMKELNTLLSQIAGQPNLEMQLRQLGQRFQFTQINAEQGVKLLKNFMNLKGLQSKTAQLPASIDQEQNNEKLEPIKPINAPSYFIPVKDMQLSPHSNQFNSLLSLLPYELRKKFMDQSKGLFGQNLNDKTLKSFDPILSLPRTNIDT</sequence>
<evidence type="ECO:0000313" key="1">
    <source>
        <dbReference type="EnsemblMetazoa" id="OVOC11735.1"/>
    </source>
</evidence>
<evidence type="ECO:0008006" key="3">
    <source>
        <dbReference type="Google" id="ProtNLM"/>
    </source>
</evidence>
<dbReference type="EMBL" id="CMVM020000007">
    <property type="status" value="NOT_ANNOTATED_CDS"/>
    <property type="molecule type" value="Genomic_DNA"/>
</dbReference>
<dbReference type="Gene3D" id="2.60.120.200">
    <property type="match status" value="1"/>
</dbReference>
<reference evidence="1" key="2">
    <citation type="submission" date="2022-06" db="UniProtKB">
        <authorList>
            <consortium name="EnsemblMetazoa"/>
        </authorList>
    </citation>
    <scope>IDENTIFICATION</scope>
</reference>
<dbReference type="EnsemblMetazoa" id="OVOC11735.1">
    <property type="protein sequence ID" value="OVOC11735.1"/>
    <property type="gene ID" value="WBGene00248544"/>
</dbReference>
<accession>A0A8R1TLJ2</accession>
<organism evidence="1 2">
    <name type="scientific">Onchocerca volvulus</name>
    <dbReference type="NCBI Taxonomy" id="6282"/>
    <lineage>
        <taxon>Eukaryota</taxon>
        <taxon>Metazoa</taxon>
        <taxon>Ecdysozoa</taxon>
        <taxon>Nematoda</taxon>
        <taxon>Chromadorea</taxon>
        <taxon>Rhabditida</taxon>
        <taxon>Spirurina</taxon>
        <taxon>Spiruromorpha</taxon>
        <taxon>Filarioidea</taxon>
        <taxon>Onchocercidae</taxon>
        <taxon>Onchocerca</taxon>
    </lineage>
</organism>
<name>A0A8R1TLJ2_ONCVO</name>